<feature type="compositionally biased region" description="Acidic residues" evidence="1">
    <location>
        <begin position="290"/>
        <end position="303"/>
    </location>
</feature>
<feature type="compositionally biased region" description="Basic and acidic residues" evidence="1">
    <location>
        <begin position="1"/>
        <end position="10"/>
    </location>
</feature>
<feature type="region of interest" description="Disordered" evidence="1">
    <location>
        <begin position="496"/>
        <end position="520"/>
    </location>
</feature>
<dbReference type="EMBL" id="CABFJX010000068">
    <property type="protein sequence ID" value="VTT61894.1"/>
    <property type="molecule type" value="Genomic_DNA"/>
</dbReference>
<feature type="compositionally biased region" description="Polar residues" evidence="1">
    <location>
        <begin position="107"/>
        <end position="116"/>
    </location>
</feature>
<protein>
    <submittedName>
        <fullName evidence="2">Uncharacterized protein</fullName>
    </submittedName>
</protein>
<evidence type="ECO:0000256" key="1">
    <source>
        <dbReference type="SAM" id="MobiDB-lite"/>
    </source>
</evidence>
<feature type="compositionally biased region" description="Polar residues" evidence="1">
    <location>
        <begin position="735"/>
        <end position="746"/>
    </location>
</feature>
<gene>
    <name evidence="2" type="ORF">C2S_4615</name>
</gene>
<evidence type="ECO:0000313" key="2">
    <source>
        <dbReference type="EMBL" id="VTT61894.1"/>
    </source>
</evidence>
<dbReference type="AlphaFoldDB" id="A0A5Q3FDG6"/>
<feature type="compositionally biased region" description="Basic and acidic residues" evidence="1">
    <location>
        <begin position="321"/>
        <end position="336"/>
    </location>
</feature>
<feature type="region of interest" description="Disordered" evidence="1">
    <location>
        <begin position="279"/>
        <end position="350"/>
    </location>
</feature>
<dbReference type="Proteomes" id="UP000760494">
    <property type="component" value="Unassembled WGS sequence"/>
</dbReference>
<accession>A0A5Q3FDG6</accession>
<proteinExistence type="predicted"/>
<dbReference type="PANTHER" id="PTHR48125:SF12">
    <property type="entry name" value="AT HOOK TRANSCRIPTION FACTOR FAMILY-RELATED"/>
    <property type="match status" value="1"/>
</dbReference>
<organism evidence="2 3">
    <name type="scientific">Fusarium fujikuroi</name>
    <name type="common">Bakanae and foot rot disease fungus</name>
    <name type="synonym">Gibberella fujikuroi</name>
    <dbReference type="NCBI Taxonomy" id="5127"/>
    <lineage>
        <taxon>Eukaryota</taxon>
        <taxon>Fungi</taxon>
        <taxon>Dikarya</taxon>
        <taxon>Ascomycota</taxon>
        <taxon>Pezizomycotina</taxon>
        <taxon>Sordariomycetes</taxon>
        <taxon>Hypocreomycetidae</taxon>
        <taxon>Hypocreales</taxon>
        <taxon>Nectriaceae</taxon>
        <taxon>Fusarium</taxon>
        <taxon>Fusarium fujikuroi species complex</taxon>
    </lineage>
</organism>
<dbReference type="PANTHER" id="PTHR48125">
    <property type="entry name" value="LP07818P1"/>
    <property type="match status" value="1"/>
</dbReference>
<reference evidence="2" key="1">
    <citation type="submission" date="2019-05" db="EMBL/GenBank/DDBJ databases">
        <authorList>
            <person name="Piombo E."/>
        </authorList>
    </citation>
    <scope>NUCLEOTIDE SEQUENCE</scope>
    <source>
        <strain evidence="2">C2S</strain>
    </source>
</reference>
<feature type="region of interest" description="Disordered" evidence="1">
    <location>
        <begin position="719"/>
        <end position="746"/>
    </location>
</feature>
<feature type="region of interest" description="Disordered" evidence="1">
    <location>
        <begin position="1"/>
        <end position="120"/>
    </location>
</feature>
<evidence type="ECO:0000313" key="3">
    <source>
        <dbReference type="Proteomes" id="UP000760494"/>
    </source>
</evidence>
<name>A0A5Q3FDG6_FUSFU</name>
<comment type="caution">
    <text evidence="2">The sequence shown here is derived from an EMBL/GenBank/DDBJ whole genome shotgun (WGS) entry which is preliminary data.</text>
</comment>
<feature type="compositionally biased region" description="Low complexity" evidence="1">
    <location>
        <begin position="64"/>
        <end position="80"/>
    </location>
</feature>
<sequence length="879" mass="95548">MENTDSDKPRPVAPPEPISPALSSGAPKPSTSRAASPARVPTPDSARAIKVKSPLVESAPLNVATTAISATTAPRAASPPAAMPPSPLPRASTPAPVTKDRAPSPVNAHSPSTANGKSPVVAPSAAISASPRQVMSLLLWGVPLSFVLNPFPDSSKHSRRIRLLRHHVFASSASQVIEPESERVAWLRTRVYGLRQLLLTASGLTVSHRDFSKDTNIALANESHLTQPHRQINGRKISIGDVDAESELSEPASALHSPSGVDFNELEDEIVVGARTNGIRKSSPLRPASEGEDEIMGDAEDEPVASHYPKRKRNSIFQGLNERKMEPVRSLADERQSQATATKGKPPRLSTGSVKGVTIGYWRDSEAPTVDLKHAVIGFIDVRERLRTRIQPTTLSGETISDEYPLPPGPGGSWVTFDKIVFLDHLVGLDQLQVKEYVKIRAEAIGTDELEGEKAAAEKAAAKEAVRRANLNSTAEHGTNLPQVAYGVDLPEHLQQNRDAKRRRTSGGFAPANPPPSNGPVIEHTPIQPAPGGPQPLRHTVDPLPGSRPTRILIGHWAKSNSPDPRDRHAVYGILGQNDMFRVKLVRETRDGRFVEGNFPAGAGALWIAYEEVAFEPHLKNLARNEIKEYCRVRQYQIDMGEKEGERTSNETKAVYEAQARAAGTNYKAPAPLSIAPALPRLPGDYGEEPDQTGRMGYGGHELRQSRRVEAARAEARQSYIDIDTTPPQPAAAPRQSTGRTSLNNNAIERTSALAEREIARVELAQERAHMQAANRERAAAAAAQAAQAAAANIPGLAVNGRQQLHERDEMQRLNKVWARQESLRLRTNAEDAKMYAGVKYERKTQGPFTGKLVSQGTIINIDGEDYIEYRVLAKPSFF</sequence>